<dbReference type="Pfam" id="PF02482">
    <property type="entry name" value="Ribosomal_S30AE"/>
    <property type="match status" value="1"/>
</dbReference>
<comment type="subunit">
    <text evidence="2">Associates exclusively with 100S ribosomes, which are dimers of 70S ribosomes.</text>
</comment>
<dbReference type="InterPro" id="IPR050574">
    <property type="entry name" value="HPF/YfiA_ribosome-assoc"/>
</dbReference>
<keyword evidence="5" id="KW-0175">Coiled coil</keyword>
<protein>
    <recommendedName>
        <fullName evidence="3 4">Ribosome hibernation promoting factor</fullName>
        <shortName evidence="4">HPF</shortName>
    </recommendedName>
</protein>
<dbReference type="InterPro" id="IPR032528">
    <property type="entry name" value="Ribosom_S30AE_C"/>
</dbReference>
<evidence type="ECO:0000256" key="3">
    <source>
        <dbReference type="ARBA" id="ARBA00041148"/>
    </source>
</evidence>
<name>A0A1I2S2W3_9HYPH</name>
<dbReference type="EMBL" id="FOPM01000003">
    <property type="protein sequence ID" value="SFG44416.1"/>
    <property type="molecule type" value="Genomic_DNA"/>
</dbReference>
<evidence type="ECO:0000313" key="8">
    <source>
        <dbReference type="EMBL" id="SFG44416.1"/>
    </source>
</evidence>
<dbReference type="InterPro" id="IPR034694">
    <property type="entry name" value="HPF_long/plastid"/>
</dbReference>
<sequence>MGSLRVTGHGLDLGEALRGRVEERMAATLSKYLDSHMNDTCSGHVTLRRDGTSYRTDCVLHLVSGLTLEASGAAHDAHASFEQTADRLEKRLRRYKHRLKDHGAAAHEGATVQAAYAVFAAPSDADETDEDDFDGDESEDGTAHPPVVAESTKTLKRHSVSEAVTALDLTGAPVIVFVHAGTGRINVVYRRSDGAIGWVDPAGTDA</sequence>
<organism evidence="8 9">
    <name type="scientific">Methylobacterium gossipiicola</name>
    <dbReference type="NCBI Taxonomy" id="582675"/>
    <lineage>
        <taxon>Bacteria</taxon>
        <taxon>Pseudomonadati</taxon>
        <taxon>Pseudomonadota</taxon>
        <taxon>Alphaproteobacteria</taxon>
        <taxon>Hyphomicrobiales</taxon>
        <taxon>Methylobacteriaceae</taxon>
        <taxon>Methylobacterium</taxon>
    </lineage>
</organism>
<dbReference type="Gene3D" id="3.30.160.100">
    <property type="entry name" value="Ribosome hibernation promotion factor-like"/>
    <property type="match status" value="1"/>
</dbReference>
<dbReference type="InterPro" id="IPR038416">
    <property type="entry name" value="Ribosom_S30AE_C_sf"/>
</dbReference>
<feature type="region of interest" description="Disordered" evidence="6">
    <location>
        <begin position="125"/>
        <end position="147"/>
    </location>
</feature>
<evidence type="ECO:0000256" key="6">
    <source>
        <dbReference type="SAM" id="MobiDB-lite"/>
    </source>
</evidence>
<evidence type="ECO:0000313" key="9">
    <source>
        <dbReference type="Proteomes" id="UP000199229"/>
    </source>
</evidence>
<evidence type="ECO:0000259" key="7">
    <source>
        <dbReference type="Pfam" id="PF16321"/>
    </source>
</evidence>
<dbReference type="SUPFAM" id="SSF69754">
    <property type="entry name" value="Ribosome binding protein Y (YfiA homologue)"/>
    <property type="match status" value="1"/>
</dbReference>
<evidence type="ECO:0000256" key="2">
    <source>
        <dbReference type="ARBA" id="ARBA00038695"/>
    </source>
</evidence>
<dbReference type="PANTHER" id="PTHR33231">
    <property type="entry name" value="30S RIBOSOMAL PROTEIN"/>
    <property type="match status" value="1"/>
</dbReference>
<evidence type="ECO:0000256" key="5">
    <source>
        <dbReference type="SAM" id="Coils"/>
    </source>
</evidence>
<dbReference type="STRING" id="582675.SAMN05192565_103183"/>
<dbReference type="GO" id="GO:0043024">
    <property type="term" value="F:ribosomal small subunit binding"/>
    <property type="evidence" value="ECO:0007669"/>
    <property type="project" value="TreeGrafter"/>
</dbReference>
<dbReference type="NCBIfam" id="TIGR00741">
    <property type="entry name" value="yfiA"/>
    <property type="match status" value="1"/>
</dbReference>
<dbReference type="Gene3D" id="3.30.505.50">
    <property type="entry name" value="Sigma 54 modulation/S30EA ribosomal protein, C-terminal domain"/>
    <property type="match status" value="1"/>
</dbReference>
<comment type="subunit">
    <text evidence="4">Interacts with 100S ribosomes.</text>
</comment>
<dbReference type="GO" id="GO:0022627">
    <property type="term" value="C:cytosolic small ribosomal subunit"/>
    <property type="evidence" value="ECO:0007669"/>
    <property type="project" value="TreeGrafter"/>
</dbReference>
<dbReference type="OrthoDB" id="9794975at2"/>
<proteinExistence type="inferred from homology"/>
<feature type="domain" description="Sigma 54 modulation/S30EA ribosomal protein C-terminal" evidence="7">
    <location>
        <begin position="144"/>
        <end position="197"/>
    </location>
</feature>
<dbReference type="Pfam" id="PF16321">
    <property type="entry name" value="Ribosom_S30AE_C"/>
    <property type="match status" value="1"/>
</dbReference>
<gene>
    <name evidence="4" type="primary">hpf</name>
    <name evidence="8" type="ORF">SAMN05192565_103183</name>
</gene>
<dbReference type="HAMAP" id="MF_00839">
    <property type="entry name" value="HPF"/>
    <property type="match status" value="1"/>
</dbReference>
<dbReference type="InterPro" id="IPR003489">
    <property type="entry name" value="RHF/RaiA"/>
</dbReference>
<comment type="similarity">
    <text evidence="4">Belongs to the HPF/YfiA ribosome-associated protein family. Long HPF subfamily.</text>
</comment>
<evidence type="ECO:0000256" key="1">
    <source>
        <dbReference type="ARBA" id="ARBA00022845"/>
    </source>
</evidence>
<reference evidence="9" key="1">
    <citation type="submission" date="2016-10" db="EMBL/GenBank/DDBJ databases">
        <authorList>
            <person name="Varghese N."/>
            <person name="Submissions S."/>
        </authorList>
    </citation>
    <scope>NUCLEOTIDE SEQUENCE [LARGE SCALE GENOMIC DNA]</scope>
    <source>
        <strain evidence="9">Gh-105</strain>
    </source>
</reference>
<feature type="coiled-coil region" evidence="5">
    <location>
        <begin position="78"/>
        <end position="105"/>
    </location>
</feature>
<accession>A0A1I2S2W3</accession>
<dbReference type="InterPro" id="IPR036567">
    <property type="entry name" value="RHF-like"/>
</dbReference>
<keyword evidence="9" id="KW-1185">Reference proteome</keyword>
<dbReference type="PANTHER" id="PTHR33231:SF1">
    <property type="entry name" value="30S RIBOSOMAL PROTEIN"/>
    <property type="match status" value="1"/>
</dbReference>
<evidence type="ECO:0000256" key="4">
    <source>
        <dbReference type="HAMAP-Rule" id="MF_00839"/>
    </source>
</evidence>
<comment type="subcellular location">
    <subcellularLocation>
        <location evidence="4">Cytoplasm</location>
    </subcellularLocation>
</comment>
<dbReference type="AlphaFoldDB" id="A0A1I2S2W3"/>
<dbReference type="RefSeq" id="WP_091969217.1">
    <property type="nucleotide sequence ID" value="NZ_FOPM01000003.1"/>
</dbReference>
<feature type="compositionally biased region" description="Acidic residues" evidence="6">
    <location>
        <begin position="125"/>
        <end position="140"/>
    </location>
</feature>
<keyword evidence="1 4" id="KW-0810">Translation regulation</keyword>
<dbReference type="GO" id="GO:0045900">
    <property type="term" value="P:negative regulation of translational elongation"/>
    <property type="evidence" value="ECO:0007669"/>
    <property type="project" value="TreeGrafter"/>
</dbReference>
<keyword evidence="4" id="KW-0963">Cytoplasm</keyword>
<dbReference type="Proteomes" id="UP000199229">
    <property type="component" value="Unassembled WGS sequence"/>
</dbReference>
<comment type="function">
    <text evidence="4">Required for dimerization of active 70S ribosomes into 100S ribosomes in stationary phase; 100S ribosomes are translationally inactive and sometimes present during exponential growth.</text>
</comment>